<keyword evidence="3" id="KW-0235">DNA replication</keyword>
<proteinExistence type="inferred from homology"/>
<dbReference type="EMBL" id="JBFMKM010000008">
    <property type="protein sequence ID" value="KAL1304930.1"/>
    <property type="molecule type" value="Genomic_DNA"/>
</dbReference>
<organism evidence="7 8">
    <name type="scientific">Neodothiora populina</name>
    <dbReference type="NCBI Taxonomy" id="2781224"/>
    <lineage>
        <taxon>Eukaryota</taxon>
        <taxon>Fungi</taxon>
        <taxon>Dikarya</taxon>
        <taxon>Ascomycota</taxon>
        <taxon>Pezizomycotina</taxon>
        <taxon>Dothideomycetes</taxon>
        <taxon>Dothideomycetidae</taxon>
        <taxon>Dothideales</taxon>
        <taxon>Dothioraceae</taxon>
        <taxon>Neodothiora</taxon>
    </lineage>
</organism>
<evidence type="ECO:0000259" key="6">
    <source>
        <dbReference type="Pfam" id="PF18018"/>
    </source>
</evidence>
<dbReference type="GeneID" id="95977544"/>
<dbReference type="Pfam" id="PF04042">
    <property type="entry name" value="DNA_pol_E_B"/>
    <property type="match status" value="1"/>
</dbReference>
<keyword evidence="4" id="KW-0539">Nucleus</keyword>
<sequence length="507" mass="56331">MRPTEAVETLLCEPSSTEEYATLERAESVYTPLRTYHLPKGEKKHYQQQYADMYFARLAVLKPAVERVASEAWDGFEIAGEEVRKVDRVLDVRQGELVWVTGTVYMEMPLKPNILDDISKDHWIAAPPPRVKFISPNGEDQVMLEDESGRLRLTGAYLDTTLLVTGCIISAMGTENADGDFEVIEIKVPDLARQPQRWEVDEGTNAVKGKAVLKERKKAGKIALLSGLGVTGDEGDAMKLDLLMEYLLGESATPSEQAEASQISRLIIVGNSLAHASPIPSLDDIANKKGVAATSSRKYGYDAASYNPAPTDRLDLLFSTLLPSIPITLIPGESDPTQTSLPQQPMHAALFPHSRPYMAPPDRVGGEDGEPGWFDSVTNPWEGDVDGWRLLCCGGQNLDDIFKYVEGEERLEMMEAMCRWRLVAPTAPDTLWCYPFQDKDRFVMENCPHVLVIGNQPRFETTTIEGLNGQIVRLIAVPKFRDTGEMVLLDAETLEPEVVKFQVFDAL</sequence>
<evidence type="ECO:0000259" key="5">
    <source>
        <dbReference type="Pfam" id="PF04042"/>
    </source>
</evidence>
<gene>
    <name evidence="7" type="ORF">AAFC00_003844</name>
</gene>
<keyword evidence="8" id="KW-1185">Reference proteome</keyword>
<feature type="domain" description="DNA polymerase alpha/delta/epsilon subunit B" evidence="5">
    <location>
        <begin position="222"/>
        <end position="460"/>
    </location>
</feature>
<dbReference type="Gene3D" id="2.40.50.430">
    <property type="match status" value="1"/>
</dbReference>
<dbReference type="InterPro" id="IPR024826">
    <property type="entry name" value="DNA_pol_delta/II_ssu"/>
</dbReference>
<evidence type="ECO:0000256" key="4">
    <source>
        <dbReference type="ARBA" id="ARBA00023242"/>
    </source>
</evidence>
<feature type="domain" description="DNA polymerase delta subunit OB-fold" evidence="6">
    <location>
        <begin position="49"/>
        <end position="186"/>
    </location>
</feature>
<reference evidence="7 8" key="1">
    <citation type="submission" date="2024-07" db="EMBL/GenBank/DDBJ databases">
        <title>Draft sequence of the Neodothiora populina.</title>
        <authorList>
            <person name="Drown D.D."/>
            <person name="Schuette U.S."/>
            <person name="Buechlein A.B."/>
            <person name="Rusch D.R."/>
            <person name="Winton L.W."/>
            <person name="Adams G.A."/>
        </authorList>
    </citation>
    <scope>NUCLEOTIDE SEQUENCE [LARGE SCALE GENOMIC DNA]</scope>
    <source>
        <strain evidence="7 8">CPC 39397</strain>
    </source>
</reference>
<dbReference type="InterPro" id="IPR040663">
    <property type="entry name" value="DNA_pol_D_N"/>
</dbReference>
<comment type="subcellular location">
    <subcellularLocation>
        <location evidence="1">Nucleus</location>
    </subcellularLocation>
</comment>
<accession>A0ABR3PGS2</accession>
<dbReference type="InterPro" id="IPR041863">
    <property type="entry name" value="PolD2_C"/>
</dbReference>
<evidence type="ECO:0000313" key="7">
    <source>
        <dbReference type="EMBL" id="KAL1304930.1"/>
    </source>
</evidence>
<name>A0ABR3PGS2_9PEZI</name>
<protein>
    <recommendedName>
        <fullName evidence="9">DNA polymerase delta subunit 2</fullName>
    </recommendedName>
</protein>
<dbReference type="Pfam" id="PF18018">
    <property type="entry name" value="DNA_pol_D_N"/>
    <property type="match status" value="1"/>
</dbReference>
<comment type="similarity">
    <text evidence="2">Belongs to the DNA polymerase delta/II small subunit family.</text>
</comment>
<dbReference type="RefSeq" id="XP_069201204.1">
    <property type="nucleotide sequence ID" value="XM_069343378.1"/>
</dbReference>
<dbReference type="InterPro" id="IPR007185">
    <property type="entry name" value="DNA_pol_a/d/e_bsu"/>
</dbReference>
<evidence type="ECO:0008006" key="9">
    <source>
        <dbReference type="Google" id="ProtNLM"/>
    </source>
</evidence>
<comment type="caution">
    <text evidence="7">The sequence shown here is derived from an EMBL/GenBank/DDBJ whole genome shotgun (WGS) entry which is preliminary data.</text>
</comment>
<dbReference type="PANTHER" id="PTHR10416">
    <property type="entry name" value="DNA POLYMERASE DELTA SUBUNIT 2"/>
    <property type="match status" value="1"/>
</dbReference>
<dbReference type="PANTHER" id="PTHR10416:SF0">
    <property type="entry name" value="DNA POLYMERASE DELTA SUBUNIT 2"/>
    <property type="match status" value="1"/>
</dbReference>
<evidence type="ECO:0000256" key="1">
    <source>
        <dbReference type="ARBA" id="ARBA00004123"/>
    </source>
</evidence>
<dbReference type="CDD" id="cd07387">
    <property type="entry name" value="MPP_PolD2_C"/>
    <property type="match status" value="1"/>
</dbReference>
<evidence type="ECO:0000313" key="8">
    <source>
        <dbReference type="Proteomes" id="UP001562354"/>
    </source>
</evidence>
<dbReference type="Gene3D" id="3.60.21.50">
    <property type="match status" value="1"/>
</dbReference>
<dbReference type="Proteomes" id="UP001562354">
    <property type="component" value="Unassembled WGS sequence"/>
</dbReference>
<evidence type="ECO:0000256" key="3">
    <source>
        <dbReference type="ARBA" id="ARBA00022705"/>
    </source>
</evidence>
<evidence type="ECO:0000256" key="2">
    <source>
        <dbReference type="ARBA" id="ARBA00006035"/>
    </source>
</evidence>